<feature type="binding site" evidence="17">
    <location>
        <position position="376"/>
    </location>
    <ligand>
        <name>(6S)-NADPHX</name>
        <dbReference type="ChEBI" id="CHEBI:64076"/>
    </ligand>
</feature>
<dbReference type="CDD" id="cd01171">
    <property type="entry name" value="YXKO-related"/>
    <property type="match status" value="1"/>
</dbReference>
<keyword evidence="22" id="KW-0808">Transferase</keyword>
<evidence type="ECO:0000256" key="17">
    <source>
        <dbReference type="HAMAP-Rule" id="MF_01965"/>
    </source>
</evidence>
<evidence type="ECO:0000256" key="13">
    <source>
        <dbReference type="ARBA" id="ARBA00023268"/>
    </source>
</evidence>
<evidence type="ECO:0000256" key="5">
    <source>
        <dbReference type="ARBA" id="ARBA00022723"/>
    </source>
</evidence>
<dbReference type="GO" id="GO:0046872">
    <property type="term" value="F:metal ion binding"/>
    <property type="evidence" value="ECO:0007669"/>
    <property type="project" value="UniProtKB-UniRule"/>
</dbReference>
<evidence type="ECO:0000256" key="6">
    <source>
        <dbReference type="ARBA" id="ARBA00022741"/>
    </source>
</evidence>
<dbReference type="Proteomes" id="UP000184225">
    <property type="component" value="Unassembled WGS sequence"/>
</dbReference>
<organism evidence="22 23">
    <name type="scientific">Mesonia phycicola</name>
    <dbReference type="NCBI Taxonomy" id="579105"/>
    <lineage>
        <taxon>Bacteria</taxon>
        <taxon>Pseudomonadati</taxon>
        <taxon>Bacteroidota</taxon>
        <taxon>Flavobacteriia</taxon>
        <taxon>Flavobacteriales</taxon>
        <taxon>Flavobacteriaceae</taxon>
        <taxon>Mesonia</taxon>
    </lineage>
</organism>
<evidence type="ECO:0000256" key="14">
    <source>
        <dbReference type="ARBA" id="ARBA00025153"/>
    </source>
</evidence>
<dbReference type="GO" id="GO:0005524">
    <property type="term" value="F:ATP binding"/>
    <property type="evidence" value="ECO:0007669"/>
    <property type="project" value="UniProtKB-UniRule"/>
</dbReference>
<evidence type="ECO:0000256" key="4">
    <source>
        <dbReference type="ARBA" id="ARBA00009524"/>
    </source>
</evidence>
<dbReference type="NCBIfam" id="TIGR00197">
    <property type="entry name" value="yjeF_nterm"/>
    <property type="match status" value="1"/>
</dbReference>
<dbReference type="RefSeq" id="WP_073148371.1">
    <property type="nucleotide sequence ID" value="NZ_FQYY01000002.1"/>
</dbReference>
<feature type="binding site" evidence="18">
    <location>
        <position position="59"/>
    </location>
    <ligand>
        <name>K(+)</name>
        <dbReference type="ChEBI" id="CHEBI:29103"/>
    </ligand>
</feature>
<comment type="caution">
    <text evidence="17">Lacks conserved residue(s) required for the propagation of feature annotation.</text>
</comment>
<keyword evidence="8 17" id="KW-0521">NADP</keyword>
<evidence type="ECO:0000259" key="21">
    <source>
        <dbReference type="PROSITE" id="PS51385"/>
    </source>
</evidence>
<evidence type="ECO:0000256" key="12">
    <source>
        <dbReference type="ARBA" id="ARBA00023239"/>
    </source>
</evidence>
<feature type="binding site" evidence="17">
    <location>
        <position position="325"/>
    </location>
    <ligand>
        <name>(6S)-NADPHX</name>
        <dbReference type="ChEBI" id="CHEBI:64076"/>
    </ligand>
</feature>
<evidence type="ECO:0000256" key="19">
    <source>
        <dbReference type="PIRNR" id="PIRNR017184"/>
    </source>
</evidence>
<dbReference type="InterPro" id="IPR017953">
    <property type="entry name" value="Carbohydrate_kinase_pred_CS"/>
</dbReference>
<dbReference type="Pfam" id="PF03853">
    <property type="entry name" value="YjeF_N"/>
    <property type="match status" value="1"/>
</dbReference>
<comment type="function">
    <text evidence="18">Catalyzes the epimerization of the S- and R-forms of NAD(P)HX, a damaged form of NAD(P)H that is a result of enzymatic or heat-dependent hydration. This is a prerequisite for the S-specific NAD(P)H-hydrate dehydratase to allow the repair of both epimers of NAD(P)HX.</text>
</comment>
<evidence type="ECO:0000256" key="8">
    <source>
        <dbReference type="ARBA" id="ARBA00022857"/>
    </source>
</evidence>
<accession>A0A1M6BRS7</accession>
<reference evidence="22 23" key="1">
    <citation type="submission" date="2016-11" db="EMBL/GenBank/DDBJ databases">
        <authorList>
            <person name="Jaros S."/>
            <person name="Januszkiewicz K."/>
            <person name="Wedrychowicz H."/>
        </authorList>
    </citation>
    <scope>NUCLEOTIDE SEQUENCE [LARGE SCALE GENOMIC DNA]</scope>
    <source>
        <strain evidence="22 23">DSM 21425</strain>
    </source>
</reference>
<feature type="domain" description="YjeF N-terminal" evidence="21">
    <location>
        <begin position="9"/>
        <end position="217"/>
    </location>
</feature>
<protein>
    <recommendedName>
        <fullName evidence="19">Bifunctional NAD(P)H-hydrate repair enzyme</fullName>
    </recommendedName>
    <alternativeName>
        <fullName evidence="19">Nicotinamide nucleotide repair protein</fullName>
    </alternativeName>
    <domain>
        <recommendedName>
            <fullName evidence="19">ADP-dependent (S)-NAD(P)H-hydrate dehydratase</fullName>
            <ecNumber evidence="19">4.2.1.136</ecNumber>
        </recommendedName>
        <alternativeName>
            <fullName evidence="19">ADP-dependent NAD(P)HX dehydratase</fullName>
        </alternativeName>
    </domain>
    <domain>
        <recommendedName>
            <fullName evidence="19">NAD(P)H-hydrate epimerase</fullName>
            <ecNumber evidence="19">5.1.99.6</ecNumber>
        </recommendedName>
    </domain>
</protein>
<comment type="cofactor">
    <cofactor evidence="18 19">
        <name>K(+)</name>
        <dbReference type="ChEBI" id="CHEBI:29103"/>
    </cofactor>
    <text evidence="18 19">Binds 1 potassium ion per subunit.</text>
</comment>
<dbReference type="EMBL" id="FQYY01000002">
    <property type="protein sequence ID" value="SHI51490.1"/>
    <property type="molecule type" value="Genomic_DNA"/>
</dbReference>
<dbReference type="GO" id="GO:0016301">
    <property type="term" value="F:kinase activity"/>
    <property type="evidence" value="ECO:0007669"/>
    <property type="project" value="UniProtKB-KW"/>
</dbReference>
<evidence type="ECO:0000256" key="11">
    <source>
        <dbReference type="ARBA" id="ARBA00023235"/>
    </source>
</evidence>
<dbReference type="SUPFAM" id="SSF64153">
    <property type="entry name" value="YjeF N-terminal domain-like"/>
    <property type="match status" value="1"/>
</dbReference>
<comment type="similarity">
    <text evidence="4 19">In the C-terminal section; belongs to the NnrD/CARKD family.</text>
</comment>
<dbReference type="GO" id="GO:0052855">
    <property type="term" value="F:ADP-dependent NAD(P)H-hydrate dehydratase activity"/>
    <property type="evidence" value="ECO:0007669"/>
    <property type="project" value="UniProtKB-UniRule"/>
</dbReference>
<dbReference type="PIRSF" id="PIRSF017184">
    <property type="entry name" value="Nnr"/>
    <property type="match status" value="1"/>
</dbReference>
<sequence length="506" mass="55398">MKIFNKENIYKADKITIKNQNIESEVLMERAAIQIFGWLKTQLQENFPTIHLFCGIGNNGGDGLALARLLLNDGYEVEVYVVNFSDKRSDDFLLNLARLKENKLWPEFIGENSDLPQLPEGDIVIDAIFGIGLNRSAAGWIKELIQHINTSKTYVIAVDVPSGLYLDKAPDDKEAIVKANTTITFQFPKLVFFLPETAEFAGNVEIVDLGLDREFINTTTSEAFLISRNDAQRLYKPRAKFAHKGDFGHCLIVGGSYGKIGSVVLATKAALRAGAGKVTSLVPECGYDILQSTVPEAMVITAFNDNFLIPTEINFKPQSSVFGIGAGKGKKTAKFLEQLLTDAHSPLLIDADGINILAEHTDLLELLPEKSILTPHPGELKRLLGDWKDDFEKLNKAKDFSKKYKVVLVIKGAFSITIADDNLYINTTGNPGMATAGSGDVLSGIISSLVAQGYDATIAAVFGVYLHGKAGDYAAQENGFEFVIAEDIVNNLGNAYKSLFQQHPEN</sequence>
<evidence type="ECO:0000256" key="15">
    <source>
        <dbReference type="ARBA" id="ARBA00048238"/>
    </source>
</evidence>
<keyword evidence="7 17" id="KW-0067">ATP-binding</keyword>
<dbReference type="EC" id="4.2.1.136" evidence="19"/>
<evidence type="ECO:0000313" key="23">
    <source>
        <dbReference type="Proteomes" id="UP000184225"/>
    </source>
</evidence>
<dbReference type="Pfam" id="PF01256">
    <property type="entry name" value="Carb_kinase"/>
    <property type="match status" value="1"/>
</dbReference>
<dbReference type="HAMAP" id="MF_01965">
    <property type="entry name" value="NADHX_dehydratase"/>
    <property type="match status" value="1"/>
</dbReference>
<evidence type="ECO:0000313" key="22">
    <source>
        <dbReference type="EMBL" id="SHI51490.1"/>
    </source>
</evidence>
<dbReference type="Gene3D" id="3.40.1190.20">
    <property type="match status" value="1"/>
</dbReference>
<evidence type="ECO:0000256" key="16">
    <source>
        <dbReference type="ARBA" id="ARBA00049209"/>
    </source>
</evidence>
<keyword evidence="5 18" id="KW-0479">Metal-binding</keyword>
<dbReference type="GO" id="GO:0110051">
    <property type="term" value="P:metabolite repair"/>
    <property type="evidence" value="ECO:0007669"/>
    <property type="project" value="TreeGrafter"/>
</dbReference>
<gene>
    <name evidence="17" type="primary">nnrD</name>
    <name evidence="18" type="synonym">nnrE</name>
    <name evidence="22" type="ORF">SAMN04488096_102192</name>
</gene>
<comment type="cofactor">
    <cofactor evidence="17">
        <name>Mg(2+)</name>
        <dbReference type="ChEBI" id="CHEBI:18420"/>
    </cofactor>
</comment>
<dbReference type="GO" id="GO:0052856">
    <property type="term" value="F:NAD(P)HX epimerase activity"/>
    <property type="evidence" value="ECO:0007669"/>
    <property type="project" value="UniProtKB-UniRule"/>
</dbReference>
<comment type="similarity">
    <text evidence="18">Belongs to the NnrE/AIBP family.</text>
</comment>
<feature type="binding site" evidence="17">
    <location>
        <position position="440"/>
    </location>
    <ligand>
        <name>(6S)-NADPHX</name>
        <dbReference type="ChEBI" id="CHEBI:64076"/>
    </ligand>
</feature>
<dbReference type="HAMAP" id="MF_01966">
    <property type="entry name" value="NADHX_epimerase"/>
    <property type="match status" value="1"/>
</dbReference>
<dbReference type="EC" id="5.1.99.6" evidence="19"/>
<dbReference type="SUPFAM" id="SSF53613">
    <property type="entry name" value="Ribokinase-like"/>
    <property type="match status" value="1"/>
</dbReference>
<comment type="similarity">
    <text evidence="3 19">In the N-terminal section; belongs to the NnrE/AIBP family.</text>
</comment>
<comment type="subunit">
    <text evidence="17">Homotetramer.</text>
</comment>
<comment type="similarity">
    <text evidence="17">Belongs to the NnrD/CARKD family.</text>
</comment>
<feature type="binding site" evidence="17">
    <location>
        <begin position="411"/>
        <end position="415"/>
    </location>
    <ligand>
        <name>AMP</name>
        <dbReference type="ChEBI" id="CHEBI:456215"/>
    </ligand>
</feature>
<dbReference type="PROSITE" id="PS51385">
    <property type="entry name" value="YJEF_N"/>
    <property type="match status" value="1"/>
</dbReference>
<keyword evidence="9 18" id="KW-0630">Potassium</keyword>
<keyword evidence="23" id="KW-1185">Reference proteome</keyword>
<keyword evidence="12 17" id="KW-0456">Lyase</keyword>
<keyword evidence="10 17" id="KW-0520">NAD</keyword>
<dbReference type="InterPro" id="IPR004443">
    <property type="entry name" value="YjeF_N_dom"/>
</dbReference>
<feature type="binding site" evidence="17">
    <location>
        <position position="439"/>
    </location>
    <ligand>
        <name>AMP</name>
        <dbReference type="ChEBI" id="CHEBI:456215"/>
    </ligand>
</feature>
<dbReference type="STRING" id="579105.SAMN04488096_102192"/>
<feature type="binding site" evidence="18">
    <location>
        <position position="162"/>
    </location>
    <ligand>
        <name>K(+)</name>
        <dbReference type="ChEBI" id="CHEBI:29103"/>
    </ligand>
</feature>
<evidence type="ECO:0000256" key="3">
    <source>
        <dbReference type="ARBA" id="ARBA00006001"/>
    </source>
</evidence>
<evidence type="ECO:0000256" key="10">
    <source>
        <dbReference type="ARBA" id="ARBA00023027"/>
    </source>
</evidence>
<comment type="function">
    <text evidence="17">Catalyzes the dehydration of the S-form of NAD(P)HX at the expense of ADP, which is converted to AMP. Together with NAD(P)HX epimerase, which catalyzes the epimerization of the S- and R-forms, the enzyme allows the repair of both epimers of NAD(P)HX, a damaged form of NAD(P)H that is a result of enzymatic or heat-dependent hydration.</text>
</comment>
<evidence type="ECO:0000256" key="1">
    <source>
        <dbReference type="ARBA" id="ARBA00000013"/>
    </source>
</evidence>
<dbReference type="PANTHER" id="PTHR12592">
    <property type="entry name" value="ATP-DEPENDENT (S)-NAD(P)H-HYDRATE DEHYDRATASE FAMILY MEMBER"/>
    <property type="match status" value="1"/>
</dbReference>
<dbReference type="InterPro" id="IPR036652">
    <property type="entry name" value="YjeF_N_dom_sf"/>
</dbReference>
<comment type="catalytic activity">
    <reaction evidence="15 17 19">
        <text>(6S)-NADHX + ADP = AMP + phosphate + NADH + H(+)</text>
        <dbReference type="Rhea" id="RHEA:32223"/>
        <dbReference type="ChEBI" id="CHEBI:15378"/>
        <dbReference type="ChEBI" id="CHEBI:43474"/>
        <dbReference type="ChEBI" id="CHEBI:57945"/>
        <dbReference type="ChEBI" id="CHEBI:64074"/>
        <dbReference type="ChEBI" id="CHEBI:456215"/>
        <dbReference type="ChEBI" id="CHEBI:456216"/>
        <dbReference type="EC" id="4.2.1.136"/>
    </reaction>
</comment>
<comment type="catalytic activity">
    <reaction evidence="2 18 19">
        <text>(6R)-NADPHX = (6S)-NADPHX</text>
        <dbReference type="Rhea" id="RHEA:32227"/>
        <dbReference type="ChEBI" id="CHEBI:64076"/>
        <dbReference type="ChEBI" id="CHEBI:64077"/>
        <dbReference type="EC" id="5.1.99.6"/>
    </reaction>
</comment>
<comment type="catalytic activity">
    <reaction evidence="16 17 19">
        <text>(6S)-NADPHX + ADP = AMP + phosphate + NADPH + H(+)</text>
        <dbReference type="Rhea" id="RHEA:32235"/>
        <dbReference type="ChEBI" id="CHEBI:15378"/>
        <dbReference type="ChEBI" id="CHEBI:43474"/>
        <dbReference type="ChEBI" id="CHEBI:57783"/>
        <dbReference type="ChEBI" id="CHEBI:64076"/>
        <dbReference type="ChEBI" id="CHEBI:456215"/>
        <dbReference type="ChEBI" id="CHEBI:456216"/>
        <dbReference type="EC" id="4.2.1.136"/>
    </reaction>
</comment>
<evidence type="ECO:0000259" key="20">
    <source>
        <dbReference type="PROSITE" id="PS51383"/>
    </source>
</evidence>
<dbReference type="OrthoDB" id="9806925at2"/>
<feature type="binding site" evidence="18">
    <location>
        <begin position="58"/>
        <end position="62"/>
    </location>
    <ligand>
        <name>(6S)-NADPHX</name>
        <dbReference type="ChEBI" id="CHEBI:64076"/>
    </ligand>
</feature>
<dbReference type="InterPro" id="IPR000631">
    <property type="entry name" value="CARKD"/>
</dbReference>
<feature type="binding site" evidence="18">
    <location>
        <position position="126"/>
    </location>
    <ligand>
        <name>K(+)</name>
        <dbReference type="ChEBI" id="CHEBI:29103"/>
    </ligand>
</feature>
<dbReference type="Gene3D" id="3.40.50.10260">
    <property type="entry name" value="YjeF N-terminal domain"/>
    <property type="match status" value="1"/>
</dbReference>
<dbReference type="AlphaFoldDB" id="A0A1M6BRS7"/>
<dbReference type="PROSITE" id="PS51383">
    <property type="entry name" value="YJEF_C_3"/>
    <property type="match status" value="1"/>
</dbReference>
<proteinExistence type="inferred from homology"/>
<evidence type="ECO:0000256" key="2">
    <source>
        <dbReference type="ARBA" id="ARBA00000909"/>
    </source>
</evidence>
<feature type="binding site" evidence="18">
    <location>
        <begin position="130"/>
        <end position="136"/>
    </location>
    <ligand>
        <name>(6S)-NADPHX</name>
        <dbReference type="ChEBI" id="CHEBI:64076"/>
    </ligand>
</feature>
<comment type="catalytic activity">
    <reaction evidence="1 18 19">
        <text>(6R)-NADHX = (6S)-NADHX</text>
        <dbReference type="Rhea" id="RHEA:32215"/>
        <dbReference type="ChEBI" id="CHEBI:64074"/>
        <dbReference type="ChEBI" id="CHEBI:64075"/>
        <dbReference type="EC" id="5.1.99.6"/>
    </reaction>
</comment>
<dbReference type="GO" id="GO:0046496">
    <property type="term" value="P:nicotinamide nucleotide metabolic process"/>
    <property type="evidence" value="ECO:0007669"/>
    <property type="project" value="UniProtKB-UniRule"/>
</dbReference>
<dbReference type="NCBIfam" id="TIGR00196">
    <property type="entry name" value="yjeF_cterm"/>
    <property type="match status" value="1"/>
</dbReference>
<evidence type="ECO:0000256" key="7">
    <source>
        <dbReference type="ARBA" id="ARBA00022840"/>
    </source>
</evidence>
<feature type="binding site" evidence="18">
    <location>
        <position position="159"/>
    </location>
    <ligand>
        <name>(6S)-NADPHX</name>
        <dbReference type="ChEBI" id="CHEBI:64076"/>
    </ligand>
</feature>
<name>A0A1M6BRS7_9FLAO</name>
<dbReference type="InterPro" id="IPR029056">
    <property type="entry name" value="Ribokinase-like"/>
</dbReference>
<keyword evidence="13" id="KW-0511">Multifunctional enzyme</keyword>
<dbReference type="PROSITE" id="PS01050">
    <property type="entry name" value="YJEF_C_2"/>
    <property type="match status" value="1"/>
</dbReference>
<comment type="function">
    <text evidence="14 19">Bifunctional enzyme that catalyzes the epimerization of the S- and R-forms of NAD(P)HX and the dehydration of the S-form of NAD(P)HX at the expense of ADP, which is converted to AMP. This allows the repair of both epimers of NAD(P)HX, a damaged form of NAD(P)H that is a result of enzymatic or heat-dependent hydration.</text>
</comment>
<keyword evidence="11 18" id="KW-0413">Isomerase</keyword>
<dbReference type="InterPro" id="IPR030677">
    <property type="entry name" value="Nnr"/>
</dbReference>
<dbReference type="PANTHER" id="PTHR12592:SF0">
    <property type="entry name" value="ATP-DEPENDENT (S)-NAD(P)H-HYDRATE DEHYDRATASE"/>
    <property type="match status" value="1"/>
</dbReference>
<evidence type="ECO:0000256" key="18">
    <source>
        <dbReference type="HAMAP-Rule" id="MF_01966"/>
    </source>
</evidence>
<keyword evidence="6 17" id="KW-0547">Nucleotide-binding</keyword>
<keyword evidence="22" id="KW-0418">Kinase</keyword>
<evidence type="ECO:0000256" key="9">
    <source>
        <dbReference type="ARBA" id="ARBA00022958"/>
    </source>
</evidence>
<feature type="domain" description="YjeF C-terminal" evidence="20">
    <location>
        <begin position="227"/>
        <end position="499"/>
    </location>
</feature>